<evidence type="ECO:0000256" key="2">
    <source>
        <dbReference type="SAM" id="SignalP"/>
    </source>
</evidence>
<feature type="region of interest" description="Disordered" evidence="1">
    <location>
        <begin position="47"/>
        <end position="75"/>
    </location>
</feature>
<comment type="caution">
    <text evidence="3">The sequence shown here is derived from an EMBL/GenBank/DDBJ whole genome shotgun (WGS) entry which is preliminary data.</text>
</comment>
<proteinExistence type="predicted"/>
<evidence type="ECO:0000313" key="3">
    <source>
        <dbReference type="EMBL" id="MBU3077580.1"/>
    </source>
</evidence>
<evidence type="ECO:0000256" key="1">
    <source>
        <dbReference type="SAM" id="MobiDB-lite"/>
    </source>
</evidence>
<feature type="compositionally biased region" description="Basic and acidic residues" evidence="1">
    <location>
        <begin position="57"/>
        <end position="67"/>
    </location>
</feature>
<protein>
    <submittedName>
        <fullName evidence="3">Uncharacterized protein</fullName>
    </submittedName>
</protein>
<organism evidence="3 4">
    <name type="scientific">Sphingomonas quercus</name>
    <dbReference type="NCBI Taxonomy" id="2842451"/>
    <lineage>
        <taxon>Bacteria</taxon>
        <taxon>Pseudomonadati</taxon>
        <taxon>Pseudomonadota</taxon>
        <taxon>Alphaproteobacteria</taxon>
        <taxon>Sphingomonadales</taxon>
        <taxon>Sphingomonadaceae</taxon>
        <taxon>Sphingomonas</taxon>
    </lineage>
</organism>
<keyword evidence="4" id="KW-1185">Reference proteome</keyword>
<gene>
    <name evidence="3" type="ORF">KOF26_06830</name>
</gene>
<dbReference type="EMBL" id="JAHKRT010000003">
    <property type="protein sequence ID" value="MBU3077580.1"/>
    <property type="molecule type" value="Genomic_DNA"/>
</dbReference>
<reference evidence="3 4" key="1">
    <citation type="submission" date="2021-06" db="EMBL/GenBank/DDBJ databases">
        <title>Sphingomonas sp. XMGL2, whole genome shotgun sequencing project.</title>
        <authorList>
            <person name="Zhao G."/>
            <person name="Shen L."/>
        </authorList>
    </citation>
    <scope>NUCLEOTIDE SEQUENCE [LARGE SCALE GENOMIC DNA]</scope>
    <source>
        <strain evidence="3 4">XMGL2</strain>
    </source>
</reference>
<keyword evidence="2" id="KW-0732">Signal</keyword>
<evidence type="ECO:0000313" key="4">
    <source>
        <dbReference type="Proteomes" id="UP000776276"/>
    </source>
</evidence>
<accession>A0ABS6BH02</accession>
<name>A0ABS6BH02_9SPHN</name>
<sequence length="105" mass="11692">MKIRASACALAMSMGLLSAAAAHADDPNDPTMRSDEAHARDRAITKHMNERQLAFVRQRDARSDEQLRSGQESYSAARADYARRMAAWRHAVAACEAGHREYCDN</sequence>
<feature type="chain" id="PRO_5046976946" evidence="2">
    <location>
        <begin position="25"/>
        <end position="105"/>
    </location>
</feature>
<dbReference type="Proteomes" id="UP000776276">
    <property type="component" value="Unassembled WGS sequence"/>
</dbReference>
<feature type="signal peptide" evidence="2">
    <location>
        <begin position="1"/>
        <end position="24"/>
    </location>
</feature>